<feature type="domain" description="SnoaL-like" evidence="1">
    <location>
        <begin position="8"/>
        <end position="138"/>
    </location>
</feature>
<dbReference type="Pfam" id="PF13577">
    <property type="entry name" value="SnoaL_4"/>
    <property type="match status" value="1"/>
</dbReference>
<dbReference type="Proteomes" id="UP000630353">
    <property type="component" value="Unassembled WGS sequence"/>
</dbReference>
<evidence type="ECO:0000313" key="2">
    <source>
        <dbReference type="EMBL" id="GHD52839.1"/>
    </source>
</evidence>
<name>A0A918XTS6_9PROT</name>
<comment type="caution">
    <text evidence="2">The sequence shown here is derived from an EMBL/GenBank/DDBJ whole genome shotgun (WGS) entry which is preliminary data.</text>
</comment>
<dbReference type="InterPro" id="IPR037401">
    <property type="entry name" value="SnoaL-like"/>
</dbReference>
<protein>
    <submittedName>
        <fullName evidence="2">Bile-acid 7-alpha-dehydratase</fullName>
    </submittedName>
</protein>
<gene>
    <name evidence="2" type="ORF">GCM10017083_28740</name>
</gene>
<organism evidence="2 3">
    <name type="scientific">Thalassobaculum fulvum</name>
    <dbReference type="NCBI Taxonomy" id="1633335"/>
    <lineage>
        <taxon>Bacteria</taxon>
        <taxon>Pseudomonadati</taxon>
        <taxon>Pseudomonadota</taxon>
        <taxon>Alphaproteobacteria</taxon>
        <taxon>Rhodospirillales</taxon>
        <taxon>Thalassobaculaceae</taxon>
        <taxon>Thalassobaculum</taxon>
    </lineage>
</organism>
<dbReference type="Gene3D" id="3.10.450.50">
    <property type="match status" value="1"/>
</dbReference>
<evidence type="ECO:0000313" key="3">
    <source>
        <dbReference type="Proteomes" id="UP000630353"/>
    </source>
</evidence>
<dbReference type="InterPro" id="IPR032710">
    <property type="entry name" value="NTF2-like_dom_sf"/>
</dbReference>
<keyword evidence="3" id="KW-1185">Reference proteome</keyword>
<evidence type="ECO:0000259" key="1">
    <source>
        <dbReference type="Pfam" id="PF13577"/>
    </source>
</evidence>
<dbReference type="EMBL" id="BMZS01000006">
    <property type="protein sequence ID" value="GHD52839.1"/>
    <property type="molecule type" value="Genomic_DNA"/>
</dbReference>
<dbReference type="AlphaFoldDB" id="A0A918XTS6"/>
<reference evidence="2" key="1">
    <citation type="journal article" date="2014" name="Int. J. Syst. Evol. Microbiol.">
        <title>Complete genome sequence of Corynebacterium casei LMG S-19264T (=DSM 44701T), isolated from a smear-ripened cheese.</title>
        <authorList>
            <consortium name="US DOE Joint Genome Institute (JGI-PGF)"/>
            <person name="Walter F."/>
            <person name="Albersmeier A."/>
            <person name="Kalinowski J."/>
            <person name="Ruckert C."/>
        </authorList>
    </citation>
    <scope>NUCLEOTIDE SEQUENCE</scope>
    <source>
        <strain evidence="2">KCTC 42651</strain>
    </source>
</reference>
<sequence>MRAHDLDSLLALEEIKRLKAAYCRYLDTKQWDRLRSLFADDTVFEGFGSAPTGSTADQFVAGVAGRLTDAVTIHHCHMPEIEFIAPHRARGVWAMMDLVELGGGRSPKEAPGHRGFHGLGHYEEEYRVVDGAWKFCFLRLTRLRVDPLPLDHPLPRTDLLAHSPDWLPG</sequence>
<accession>A0A918XTS6</accession>
<dbReference type="SUPFAM" id="SSF54427">
    <property type="entry name" value="NTF2-like"/>
    <property type="match status" value="1"/>
</dbReference>
<reference evidence="2" key="2">
    <citation type="submission" date="2020-09" db="EMBL/GenBank/DDBJ databases">
        <authorList>
            <person name="Sun Q."/>
            <person name="Kim S."/>
        </authorList>
    </citation>
    <scope>NUCLEOTIDE SEQUENCE</scope>
    <source>
        <strain evidence="2">KCTC 42651</strain>
    </source>
</reference>
<dbReference type="RefSeq" id="WP_229837134.1">
    <property type="nucleotide sequence ID" value="NZ_BMZS01000006.1"/>
</dbReference>
<proteinExistence type="predicted"/>